<dbReference type="EC" id="3.1.3.2" evidence="3"/>
<evidence type="ECO:0000256" key="6">
    <source>
        <dbReference type="ARBA" id="ARBA00023157"/>
    </source>
</evidence>
<dbReference type="PANTHER" id="PTHR11567">
    <property type="entry name" value="ACID PHOSPHATASE-RELATED"/>
    <property type="match status" value="1"/>
</dbReference>
<proteinExistence type="inferred from homology"/>
<evidence type="ECO:0000313" key="9">
    <source>
        <dbReference type="Proteomes" id="UP000887577"/>
    </source>
</evidence>
<dbReference type="SUPFAM" id="SSF53254">
    <property type="entry name" value="Phosphoglycerate mutase-like"/>
    <property type="match status" value="1"/>
</dbReference>
<dbReference type="InterPro" id="IPR033379">
    <property type="entry name" value="Acid_Pase_AS"/>
</dbReference>
<feature type="chain" id="PRO_5037689764" description="acid phosphatase" evidence="8">
    <location>
        <begin position="20"/>
        <end position="162"/>
    </location>
</feature>
<protein>
    <recommendedName>
        <fullName evidence="3">acid phosphatase</fullName>
        <ecNumber evidence="3">3.1.3.2</ecNumber>
    </recommendedName>
</protein>
<keyword evidence="7" id="KW-0325">Glycoprotein</keyword>
<dbReference type="WBParaSite" id="PSU_v2.g12490.t1">
    <property type="protein sequence ID" value="PSU_v2.g12490.t1"/>
    <property type="gene ID" value="PSU_v2.g12490"/>
</dbReference>
<name>A0A914Y128_9BILA</name>
<evidence type="ECO:0000313" key="10">
    <source>
        <dbReference type="WBParaSite" id="PSU_v2.g12490.t1"/>
    </source>
</evidence>
<evidence type="ECO:0000256" key="1">
    <source>
        <dbReference type="ARBA" id="ARBA00000032"/>
    </source>
</evidence>
<comment type="similarity">
    <text evidence="2">Belongs to the histidine acid phosphatase family.</text>
</comment>
<evidence type="ECO:0000256" key="2">
    <source>
        <dbReference type="ARBA" id="ARBA00005375"/>
    </source>
</evidence>
<keyword evidence="5" id="KW-0378">Hydrolase</keyword>
<dbReference type="InterPro" id="IPR050645">
    <property type="entry name" value="Histidine_acid_phosphatase"/>
</dbReference>
<dbReference type="GO" id="GO:0003993">
    <property type="term" value="F:acid phosphatase activity"/>
    <property type="evidence" value="ECO:0007669"/>
    <property type="project" value="UniProtKB-EC"/>
</dbReference>
<dbReference type="Pfam" id="PF00328">
    <property type="entry name" value="His_Phos_2"/>
    <property type="match status" value="1"/>
</dbReference>
<comment type="catalytic activity">
    <reaction evidence="1">
        <text>a phosphate monoester + H2O = an alcohol + phosphate</text>
        <dbReference type="Rhea" id="RHEA:15017"/>
        <dbReference type="ChEBI" id="CHEBI:15377"/>
        <dbReference type="ChEBI" id="CHEBI:30879"/>
        <dbReference type="ChEBI" id="CHEBI:43474"/>
        <dbReference type="ChEBI" id="CHEBI:67140"/>
        <dbReference type="EC" id="3.1.3.2"/>
    </reaction>
</comment>
<dbReference type="AlphaFoldDB" id="A0A914Y128"/>
<dbReference type="Gene3D" id="3.40.50.1240">
    <property type="entry name" value="Phosphoglycerate mutase-like"/>
    <property type="match status" value="1"/>
</dbReference>
<dbReference type="PROSITE" id="PS00616">
    <property type="entry name" value="HIS_ACID_PHOSPHAT_1"/>
    <property type="match status" value="1"/>
</dbReference>
<dbReference type="PANTHER" id="PTHR11567:SF211">
    <property type="entry name" value="PROSTATIC ACID PHOSPHATASE"/>
    <property type="match status" value="1"/>
</dbReference>
<accession>A0A914Y128</accession>
<keyword evidence="6" id="KW-1015">Disulfide bond</keyword>
<feature type="signal peptide" evidence="8">
    <location>
        <begin position="1"/>
        <end position="19"/>
    </location>
</feature>
<dbReference type="InterPro" id="IPR029033">
    <property type="entry name" value="His_PPase_superfam"/>
</dbReference>
<evidence type="ECO:0000256" key="5">
    <source>
        <dbReference type="ARBA" id="ARBA00022801"/>
    </source>
</evidence>
<keyword evidence="9" id="KW-1185">Reference proteome</keyword>
<sequence length="162" mass="18789">MKAVVILLVLILKLFFCNSHPINDDDDKLVFLQAVWRHGDRSPIETYKSDPYQEDSWPQGWGQLSPKGMEQHVYLGRNRLKARYIDELKFLSPYYNSHEIYVRSTDVNRTIASAISNMFGMYGENARPGIDYPNCTGCWPIGFIPIAIHSVREDTDYVRKRS</sequence>
<reference evidence="10" key="1">
    <citation type="submission" date="2022-11" db="UniProtKB">
        <authorList>
            <consortium name="WormBaseParasite"/>
        </authorList>
    </citation>
    <scope>IDENTIFICATION</scope>
</reference>
<dbReference type="InterPro" id="IPR000560">
    <property type="entry name" value="His_Pase_clade-2"/>
</dbReference>
<evidence type="ECO:0000256" key="8">
    <source>
        <dbReference type="SAM" id="SignalP"/>
    </source>
</evidence>
<organism evidence="9 10">
    <name type="scientific">Panagrolaimus superbus</name>
    <dbReference type="NCBI Taxonomy" id="310955"/>
    <lineage>
        <taxon>Eukaryota</taxon>
        <taxon>Metazoa</taxon>
        <taxon>Ecdysozoa</taxon>
        <taxon>Nematoda</taxon>
        <taxon>Chromadorea</taxon>
        <taxon>Rhabditida</taxon>
        <taxon>Tylenchina</taxon>
        <taxon>Panagrolaimomorpha</taxon>
        <taxon>Panagrolaimoidea</taxon>
        <taxon>Panagrolaimidae</taxon>
        <taxon>Panagrolaimus</taxon>
    </lineage>
</organism>
<evidence type="ECO:0000256" key="3">
    <source>
        <dbReference type="ARBA" id="ARBA00012646"/>
    </source>
</evidence>
<keyword evidence="4 8" id="KW-0732">Signal</keyword>
<dbReference type="Proteomes" id="UP000887577">
    <property type="component" value="Unplaced"/>
</dbReference>
<evidence type="ECO:0000256" key="7">
    <source>
        <dbReference type="ARBA" id="ARBA00023180"/>
    </source>
</evidence>
<evidence type="ECO:0000256" key="4">
    <source>
        <dbReference type="ARBA" id="ARBA00022729"/>
    </source>
</evidence>
<dbReference type="CDD" id="cd07061">
    <property type="entry name" value="HP_HAP_like"/>
    <property type="match status" value="1"/>
</dbReference>